<keyword evidence="1" id="KW-0472">Membrane</keyword>
<keyword evidence="3" id="KW-1185">Reference proteome</keyword>
<evidence type="ECO:0000313" key="2">
    <source>
        <dbReference type="EMBL" id="KAB8292977.1"/>
    </source>
</evidence>
<dbReference type="AlphaFoldDB" id="A0A5N6JUD0"/>
<keyword evidence="1" id="KW-1133">Transmembrane helix</keyword>
<protein>
    <submittedName>
        <fullName evidence="2">Uncharacterized protein</fullName>
    </submittedName>
</protein>
<dbReference type="EMBL" id="VIGI01000012">
    <property type="protein sequence ID" value="KAB8292977.1"/>
    <property type="molecule type" value="Genomic_DNA"/>
</dbReference>
<evidence type="ECO:0000256" key="1">
    <source>
        <dbReference type="SAM" id="Phobius"/>
    </source>
</evidence>
<comment type="caution">
    <text evidence="2">The sequence shown here is derived from an EMBL/GenBank/DDBJ whole genome shotgun (WGS) entry which is preliminary data.</text>
</comment>
<proteinExistence type="predicted"/>
<feature type="transmembrane region" description="Helical" evidence="1">
    <location>
        <begin position="111"/>
        <end position="132"/>
    </location>
</feature>
<sequence>MSADSKATIAAPRNQSIDTHLFGTSAFASPPQGLKFGCATFVEWQGMRPITIARRGSSSPIILREKKHRNGKKATRNITLCFVPAAASFSLFKASRVELGSWTLPSNNPHLLFICWVSTFKVIVVVVTVRYISLE</sequence>
<name>A0A5N6JUD0_MONLA</name>
<gene>
    <name evidence="2" type="ORF">EYC80_007341</name>
</gene>
<dbReference type="Proteomes" id="UP000326757">
    <property type="component" value="Unassembled WGS sequence"/>
</dbReference>
<evidence type="ECO:0000313" key="3">
    <source>
        <dbReference type="Proteomes" id="UP000326757"/>
    </source>
</evidence>
<feature type="transmembrane region" description="Helical" evidence="1">
    <location>
        <begin position="74"/>
        <end position="91"/>
    </location>
</feature>
<reference evidence="2 3" key="1">
    <citation type="submission" date="2019-06" db="EMBL/GenBank/DDBJ databases">
        <title>Genome Sequence of the Brown Rot Fungal Pathogen Monilinia laxa.</title>
        <authorList>
            <person name="De Miccolis Angelini R.M."/>
            <person name="Landi L."/>
            <person name="Abate D."/>
            <person name="Pollastro S."/>
            <person name="Romanazzi G."/>
            <person name="Faretra F."/>
        </authorList>
    </citation>
    <scope>NUCLEOTIDE SEQUENCE [LARGE SCALE GENOMIC DNA]</scope>
    <source>
        <strain evidence="2 3">Mlax316</strain>
    </source>
</reference>
<accession>A0A5N6JUD0</accession>
<keyword evidence="1" id="KW-0812">Transmembrane</keyword>
<organism evidence="2 3">
    <name type="scientific">Monilinia laxa</name>
    <name type="common">Brown rot fungus</name>
    <name type="synonym">Sclerotinia laxa</name>
    <dbReference type="NCBI Taxonomy" id="61186"/>
    <lineage>
        <taxon>Eukaryota</taxon>
        <taxon>Fungi</taxon>
        <taxon>Dikarya</taxon>
        <taxon>Ascomycota</taxon>
        <taxon>Pezizomycotina</taxon>
        <taxon>Leotiomycetes</taxon>
        <taxon>Helotiales</taxon>
        <taxon>Sclerotiniaceae</taxon>
        <taxon>Monilinia</taxon>
    </lineage>
</organism>